<name>A0ABQ9WVF9_9EUKA</name>
<comment type="caution">
    <text evidence="1">The sequence shown here is derived from an EMBL/GenBank/DDBJ whole genome shotgun (WGS) entry which is preliminary data.</text>
</comment>
<keyword evidence="2" id="KW-1185">Reference proteome</keyword>
<gene>
    <name evidence="1" type="ORF">BLNAU_21594</name>
</gene>
<sequence length="242" mass="27591">MTSSLDHPPLPFPWDIRRSLSVDLNERFDTSLFDEMDDWKVVASLRRCRNVIEETKSIKCIADVSSFQDFLIAGLHSSNSVVQFECNELFFEIRGCFKSVADPHDNSGFLTTDLSDVDLFYQACHFVGAVLLNDAMSMSFHWQMDCLHRFEKTNQMLSRITSDPRLLTKQDQSDLYMTPLAVMLGMILSVYRGCDFQSALTEALKVDLDLNHLILTTQVNPAFFLCHTSISPNTDAPSSRWI</sequence>
<dbReference type="EMBL" id="JARBJD010000344">
    <property type="protein sequence ID" value="KAK2943487.1"/>
    <property type="molecule type" value="Genomic_DNA"/>
</dbReference>
<protein>
    <submittedName>
        <fullName evidence="1">Uncharacterized protein</fullName>
    </submittedName>
</protein>
<proteinExistence type="predicted"/>
<organism evidence="1 2">
    <name type="scientific">Blattamonas nauphoetae</name>
    <dbReference type="NCBI Taxonomy" id="2049346"/>
    <lineage>
        <taxon>Eukaryota</taxon>
        <taxon>Metamonada</taxon>
        <taxon>Preaxostyla</taxon>
        <taxon>Oxymonadida</taxon>
        <taxon>Blattamonas</taxon>
    </lineage>
</organism>
<accession>A0ABQ9WVF9</accession>
<reference evidence="1 2" key="1">
    <citation type="journal article" date="2022" name="bioRxiv">
        <title>Genomics of Preaxostyla Flagellates Illuminates Evolutionary Transitions and the Path Towards Mitochondrial Loss.</title>
        <authorList>
            <person name="Novak L.V.F."/>
            <person name="Treitli S.C."/>
            <person name="Pyrih J."/>
            <person name="Halakuc P."/>
            <person name="Pipaliya S.V."/>
            <person name="Vacek V."/>
            <person name="Brzon O."/>
            <person name="Soukal P."/>
            <person name="Eme L."/>
            <person name="Dacks J.B."/>
            <person name="Karnkowska A."/>
            <person name="Elias M."/>
            <person name="Hampl V."/>
        </authorList>
    </citation>
    <scope>NUCLEOTIDE SEQUENCE [LARGE SCALE GENOMIC DNA]</scope>
    <source>
        <strain evidence="1">NAU3</strain>
        <tissue evidence="1">Gut</tissue>
    </source>
</reference>
<dbReference type="Proteomes" id="UP001281761">
    <property type="component" value="Unassembled WGS sequence"/>
</dbReference>
<evidence type="ECO:0000313" key="1">
    <source>
        <dbReference type="EMBL" id="KAK2943487.1"/>
    </source>
</evidence>
<evidence type="ECO:0000313" key="2">
    <source>
        <dbReference type="Proteomes" id="UP001281761"/>
    </source>
</evidence>